<reference evidence="6 7" key="1">
    <citation type="journal article" date="2016" name="Front. Microbiol.">
        <title>Fuerstia marisgermanicae gen. nov., sp. nov., an Unusual Member of the Phylum Planctomycetes from the German Wadden Sea.</title>
        <authorList>
            <person name="Kohn T."/>
            <person name="Heuer A."/>
            <person name="Jogler M."/>
            <person name="Vollmers J."/>
            <person name="Boedeker C."/>
            <person name="Bunk B."/>
            <person name="Rast P."/>
            <person name="Borchert D."/>
            <person name="Glockner I."/>
            <person name="Freese H.M."/>
            <person name="Klenk H.P."/>
            <person name="Overmann J."/>
            <person name="Kaster A.K."/>
            <person name="Rohde M."/>
            <person name="Wiegand S."/>
            <person name="Jogler C."/>
        </authorList>
    </citation>
    <scope>NUCLEOTIDE SEQUENCE [LARGE SCALE GENOMIC DNA]</scope>
    <source>
        <strain evidence="6 7">NH11</strain>
    </source>
</reference>
<dbReference type="PROSITE" id="PS50294">
    <property type="entry name" value="WD_REPEATS_REGION"/>
    <property type="match status" value="1"/>
</dbReference>
<proteinExistence type="predicted"/>
<dbReference type="PROSITE" id="PS50082">
    <property type="entry name" value="WD_REPEATS_2"/>
    <property type="match status" value="1"/>
</dbReference>
<keyword evidence="2" id="KW-0677">Repeat</keyword>
<dbReference type="RefSeq" id="WP_077025625.1">
    <property type="nucleotide sequence ID" value="NZ_CP017641.1"/>
</dbReference>
<dbReference type="InterPro" id="IPR050505">
    <property type="entry name" value="WDR55/POC1"/>
</dbReference>
<dbReference type="STRING" id="1891926.Fuma_03925"/>
<dbReference type="InterPro" id="IPR015943">
    <property type="entry name" value="WD40/YVTN_repeat-like_dom_sf"/>
</dbReference>
<organism evidence="6 7">
    <name type="scientific">Fuerstiella marisgermanici</name>
    <dbReference type="NCBI Taxonomy" id="1891926"/>
    <lineage>
        <taxon>Bacteria</taxon>
        <taxon>Pseudomonadati</taxon>
        <taxon>Planctomycetota</taxon>
        <taxon>Planctomycetia</taxon>
        <taxon>Planctomycetales</taxon>
        <taxon>Planctomycetaceae</taxon>
        <taxon>Fuerstiella</taxon>
    </lineage>
</organism>
<sequence length="1083" mass="116876" precursor="true">MKLTFHIAAFTLVSFCLAGCGGEDFSTPPPGLANVRAKSAPKAESDTDEAAIPHADSLAEAVSNDSQSGQQPESITTELPGVRKADGTGPSADTVKLTTNDQPAIAAESAEQPASVLKGVAVGTQDDAVVTVGGKSTAQVEASKDRKESAAAAGMSLLDKLKTDDVAKEKVARRGTSPAARQVMTQTGRNAIAAEAWYRLRNQLAKRFYVAATQDGRRIAASFGASRLAVLDTQVMPPLPIPTAVPMAARMQQQRLLKPDVTTRYLSNLPGTISCLEFIPSGNVVLAGTEDGRVIARSNADLTDWDLYAQDLFAWQDEHANPTRVSDASVVVLKTINDQRLLTVDGGGVCKIWEMAQVVHPPVSPLDITEAQAKSPETKTTTAKPLHTVELPRARVLSLKICGHRAFGVAVTKDEVVTVFDTASGQVLQSITAAQLDDTQPVCGIVNEQLKQILVGLADGRIFKLALPGGDAVKGVDEDGNDTNFQIVFAPEAHDRDGAVTSLELNDDRTLLYFGRSNGTLATFDLKRSQIQQTEKLHNSPVADIFTTPAGLFSIADNRLAKLSHIPVVAGHNAANQTLQLPVDSVLNSKELVERDELMPGQRANPRPIVRANPNLADVDESLSGLRPADPVLALYEHQLRVAKDSATQDAIRQKIFGLKPEREVAVDKSYDEVTPVKTGELQSEFDFQSRPLQRVVMSVSNDGAILATAQARRSLPLRAGGPTRPVAVWDVATETKLRTWQVPGELTNLVLEVNSGSLFSEPFYGRMRLSDGRLVTDQSPSQLLTRPVLFQMSPQSTHLAIGMAGAPGTAGNVVQMVGVTSDFKHEGIDAFEGVTSAMAWSPDGGSLFVAVRERTQCRLLELESPTLQVRSEIDAERMEGAWNVDAFDPHRSIAGATHLLPSPDGKLLVTYGHHTSRQSPYQIRFWQKSKDGWPQEDVKVVDSQQPMLETEMTATPMVFVDQQSSQLAVIGSKGFAVLDARTGSLQGSQPLPNVDDRRPAAVFSPDGKWALAGDREGNVWVWELSSLNRPPRHFAAQAGPITGLAMSPNARFLVTIGEENRIRTWDVSAFLNDAERSTRKSR</sequence>
<name>A0A1P8WJR8_9PLAN</name>
<dbReference type="SMART" id="SM00320">
    <property type="entry name" value="WD40"/>
    <property type="match status" value="6"/>
</dbReference>
<evidence type="ECO:0000256" key="5">
    <source>
        <dbReference type="SAM" id="SignalP"/>
    </source>
</evidence>
<dbReference type="Gene3D" id="2.130.10.10">
    <property type="entry name" value="YVTN repeat-like/Quinoprotein amine dehydrogenase"/>
    <property type="match status" value="3"/>
</dbReference>
<dbReference type="SUPFAM" id="SSF50978">
    <property type="entry name" value="WD40 repeat-like"/>
    <property type="match status" value="2"/>
</dbReference>
<keyword evidence="5" id="KW-0732">Signal</keyword>
<dbReference type="InterPro" id="IPR036322">
    <property type="entry name" value="WD40_repeat_dom_sf"/>
</dbReference>
<keyword evidence="7" id="KW-1185">Reference proteome</keyword>
<gene>
    <name evidence="6" type="ORF">Fuma_03925</name>
</gene>
<evidence type="ECO:0000313" key="6">
    <source>
        <dbReference type="EMBL" id="APZ94299.1"/>
    </source>
</evidence>
<dbReference type="InterPro" id="IPR001680">
    <property type="entry name" value="WD40_rpt"/>
</dbReference>
<feature type="region of interest" description="Disordered" evidence="4">
    <location>
        <begin position="60"/>
        <end position="95"/>
    </location>
</feature>
<dbReference type="Proteomes" id="UP000187735">
    <property type="component" value="Chromosome"/>
</dbReference>
<dbReference type="Pfam" id="PF00400">
    <property type="entry name" value="WD40"/>
    <property type="match status" value="1"/>
</dbReference>
<evidence type="ECO:0000256" key="2">
    <source>
        <dbReference type="ARBA" id="ARBA00022737"/>
    </source>
</evidence>
<feature type="signal peptide" evidence="5">
    <location>
        <begin position="1"/>
        <end position="18"/>
    </location>
</feature>
<evidence type="ECO:0000256" key="1">
    <source>
        <dbReference type="ARBA" id="ARBA00022574"/>
    </source>
</evidence>
<evidence type="ECO:0000256" key="4">
    <source>
        <dbReference type="SAM" id="MobiDB-lite"/>
    </source>
</evidence>
<feature type="chain" id="PRO_5012953049" evidence="5">
    <location>
        <begin position="19"/>
        <end position="1083"/>
    </location>
</feature>
<dbReference type="KEGG" id="fmr:Fuma_03925"/>
<feature type="repeat" description="WD" evidence="3">
    <location>
        <begin position="1035"/>
        <end position="1069"/>
    </location>
</feature>
<dbReference type="OrthoDB" id="277950at2"/>
<accession>A0A1P8WJR8</accession>
<dbReference type="EMBL" id="CP017641">
    <property type="protein sequence ID" value="APZ94299.1"/>
    <property type="molecule type" value="Genomic_DNA"/>
</dbReference>
<dbReference type="PANTHER" id="PTHR44019">
    <property type="entry name" value="WD REPEAT-CONTAINING PROTEIN 55"/>
    <property type="match status" value="1"/>
</dbReference>
<dbReference type="PANTHER" id="PTHR44019:SF8">
    <property type="entry name" value="POC1 CENTRIOLAR PROTEIN HOMOLOG"/>
    <property type="match status" value="1"/>
</dbReference>
<evidence type="ECO:0000313" key="7">
    <source>
        <dbReference type="Proteomes" id="UP000187735"/>
    </source>
</evidence>
<evidence type="ECO:0000256" key="3">
    <source>
        <dbReference type="PROSITE-ProRule" id="PRU00221"/>
    </source>
</evidence>
<dbReference type="AlphaFoldDB" id="A0A1P8WJR8"/>
<feature type="compositionally biased region" description="Polar residues" evidence="4">
    <location>
        <begin position="63"/>
        <end position="77"/>
    </location>
</feature>
<protein>
    <submittedName>
        <fullName evidence="6">WD domain, G-beta repeat</fullName>
    </submittedName>
</protein>
<keyword evidence="1 3" id="KW-0853">WD repeat</keyword>